<protein>
    <submittedName>
        <fullName evidence="3">Uncharacterized protein</fullName>
    </submittedName>
</protein>
<dbReference type="AlphaFoldDB" id="A0A8I2B6B5"/>
<name>A0A8I2B6B5_PLESH</name>
<keyword evidence="2" id="KW-0812">Transmembrane</keyword>
<comment type="caution">
    <text evidence="3">The sequence shown here is derived from an EMBL/GenBank/DDBJ whole genome shotgun (WGS) entry which is preliminary data.</text>
</comment>
<evidence type="ECO:0000313" key="3">
    <source>
        <dbReference type="EMBL" id="MBO1109498.1"/>
    </source>
</evidence>
<proteinExistence type="predicted"/>
<evidence type="ECO:0000313" key="4">
    <source>
        <dbReference type="Proteomes" id="UP000664658"/>
    </source>
</evidence>
<evidence type="ECO:0000256" key="1">
    <source>
        <dbReference type="SAM" id="MobiDB-lite"/>
    </source>
</evidence>
<gene>
    <name evidence="3" type="ORF">J2R62_15025</name>
</gene>
<dbReference type="EMBL" id="JAFNAA010000020">
    <property type="protein sequence ID" value="MBO1109498.1"/>
    <property type="molecule type" value="Genomic_DNA"/>
</dbReference>
<feature type="compositionally biased region" description="Polar residues" evidence="1">
    <location>
        <begin position="1"/>
        <end position="15"/>
    </location>
</feature>
<accession>A0A8I2B6B5</accession>
<evidence type="ECO:0000256" key="2">
    <source>
        <dbReference type="SAM" id="Phobius"/>
    </source>
</evidence>
<feature type="transmembrane region" description="Helical" evidence="2">
    <location>
        <begin position="46"/>
        <end position="63"/>
    </location>
</feature>
<keyword evidence="2" id="KW-0472">Membrane</keyword>
<feature type="region of interest" description="Disordered" evidence="1">
    <location>
        <begin position="1"/>
        <end position="22"/>
    </location>
</feature>
<reference evidence="3" key="1">
    <citation type="submission" date="2021-03" db="EMBL/GenBank/DDBJ databases">
        <title>Plesiomonas shigelloides zfcc0051, isolated from zebrafish feces.</title>
        <authorList>
            <person name="Vanderhoek Z."/>
            <person name="Gaulke C."/>
        </authorList>
    </citation>
    <scope>NUCLEOTIDE SEQUENCE</scope>
    <source>
        <strain evidence="3">Zfcc0051</strain>
    </source>
</reference>
<sequence length="66" mass="7436">MNKVNSQETNENVSKPNDHVSGEFIEISEDTALYEREVEIPVSKPWFITLCVVGVILLVKSLFADL</sequence>
<dbReference type="RefSeq" id="WP_207542582.1">
    <property type="nucleotide sequence ID" value="NZ_JAFNAA010000020.1"/>
</dbReference>
<dbReference type="Proteomes" id="UP000664658">
    <property type="component" value="Unassembled WGS sequence"/>
</dbReference>
<organism evidence="3 4">
    <name type="scientific">Plesiomonas shigelloides</name>
    <name type="common">Aeromonas shigelloides</name>
    <dbReference type="NCBI Taxonomy" id="703"/>
    <lineage>
        <taxon>Bacteria</taxon>
        <taxon>Pseudomonadati</taxon>
        <taxon>Pseudomonadota</taxon>
        <taxon>Gammaproteobacteria</taxon>
        <taxon>Enterobacterales</taxon>
        <taxon>Enterobacteriaceae</taxon>
        <taxon>Plesiomonas</taxon>
    </lineage>
</organism>
<keyword evidence="2" id="KW-1133">Transmembrane helix</keyword>